<dbReference type="InterPro" id="IPR032675">
    <property type="entry name" value="LRR_dom_sf"/>
</dbReference>
<dbReference type="Pfam" id="PF13306">
    <property type="entry name" value="LRR_5"/>
    <property type="match status" value="1"/>
</dbReference>
<comment type="caution">
    <text evidence="1">The sequence shown here is derived from an EMBL/GenBank/DDBJ whole genome shotgun (WGS) entry which is preliminary data.</text>
</comment>
<name>A0A9W7ECG8_9STRA</name>
<gene>
    <name evidence="1" type="ORF">TL16_g07018</name>
</gene>
<dbReference type="EMBL" id="BLQM01000218">
    <property type="protein sequence ID" value="GMH76264.1"/>
    <property type="molecule type" value="Genomic_DNA"/>
</dbReference>
<accession>A0A9W7ECG8</accession>
<dbReference type="AlphaFoldDB" id="A0A9W7ECG8"/>
<reference evidence="2" key="1">
    <citation type="journal article" date="2023" name="Commun. Biol.">
        <title>Genome analysis of Parmales, the sister group of diatoms, reveals the evolutionary specialization of diatoms from phago-mixotrophs to photoautotrophs.</title>
        <authorList>
            <person name="Ban H."/>
            <person name="Sato S."/>
            <person name="Yoshikawa S."/>
            <person name="Yamada K."/>
            <person name="Nakamura Y."/>
            <person name="Ichinomiya M."/>
            <person name="Sato N."/>
            <person name="Blanc-Mathieu R."/>
            <person name="Endo H."/>
            <person name="Kuwata A."/>
            <person name="Ogata H."/>
        </authorList>
    </citation>
    <scope>NUCLEOTIDE SEQUENCE [LARGE SCALE GENOMIC DNA]</scope>
</reference>
<organism evidence="1 2">
    <name type="scientific">Triparma laevis f. inornata</name>
    <dbReference type="NCBI Taxonomy" id="1714386"/>
    <lineage>
        <taxon>Eukaryota</taxon>
        <taxon>Sar</taxon>
        <taxon>Stramenopiles</taxon>
        <taxon>Ochrophyta</taxon>
        <taxon>Bolidophyceae</taxon>
        <taxon>Parmales</taxon>
        <taxon>Triparmaceae</taxon>
        <taxon>Triparma</taxon>
    </lineage>
</organism>
<dbReference type="Gene3D" id="3.80.10.10">
    <property type="entry name" value="Ribonuclease Inhibitor"/>
    <property type="match status" value="1"/>
</dbReference>
<proteinExistence type="predicted"/>
<evidence type="ECO:0000313" key="1">
    <source>
        <dbReference type="EMBL" id="GMH76264.1"/>
    </source>
</evidence>
<dbReference type="Proteomes" id="UP001162640">
    <property type="component" value="Unassembled WGS sequence"/>
</dbReference>
<sequence length="207" mass="23330">MRKNVTQVIFLLNIIKVGNFTYTYAVNLVVVDIPEGITSIGFGCLLCLQEFGYRIFPEDDKISWFISLRSCSSLDNVDLLHTNLQELGEMAFYRCYELKTMTIPASLQTIGVNVFRNCSKLVPFNIDVNDDNKHVTPEVFELLRVRSKFTALEMQLSKQSAMFETKISTLSAQNESLHASTAASIASLKQSLQILLPPPTTTKRKHS</sequence>
<dbReference type="InterPro" id="IPR026906">
    <property type="entry name" value="LRR_5"/>
</dbReference>
<protein>
    <submittedName>
        <fullName evidence="1">Uncharacterized protein</fullName>
    </submittedName>
</protein>
<evidence type="ECO:0000313" key="2">
    <source>
        <dbReference type="Proteomes" id="UP001162640"/>
    </source>
</evidence>
<dbReference type="SUPFAM" id="SSF52058">
    <property type="entry name" value="L domain-like"/>
    <property type="match status" value="1"/>
</dbReference>